<dbReference type="InterPro" id="IPR045340">
    <property type="entry name" value="DUF6533"/>
</dbReference>
<dbReference type="Proteomes" id="UP000054988">
    <property type="component" value="Unassembled WGS sequence"/>
</dbReference>
<feature type="transmembrane region" description="Helical" evidence="1">
    <location>
        <begin position="56"/>
        <end position="74"/>
    </location>
</feature>
<evidence type="ECO:0000313" key="3">
    <source>
        <dbReference type="EMBL" id="KTB40910.1"/>
    </source>
</evidence>
<protein>
    <recommendedName>
        <fullName evidence="2">DUF6533 domain-containing protein</fullName>
    </recommendedName>
</protein>
<feature type="transmembrane region" description="Helical" evidence="1">
    <location>
        <begin position="180"/>
        <end position="206"/>
    </location>
</feature>
<dbReference type="EMBL" id="LATX01001537">
    <property type="protein sequence ID" value="KTB40910.1"/>
    <property type="molecule type" value="Genomic_DNA"/>
</dbReference>
<keyword evidence="1" id="KW-1133">Transmembrane helix</keyword>
<dbReference type="Pfam" id="PF20151">
    <property type="entry name" value="DUF6533"/>
    <property type="match status" value="1"/>
</dbReference>
<reference evidence="3 4" key="1">
    <citation type="submission" date="2015-12" db="EMBL/GenBank/DDBJ databases">
        <title>Draft genome sequence of Moniliophthora roreri, the causal agent of frosty pod rot of cacao.</title>
        <authorList>
            <person name="Aime M.C."/>
            <person name="Diaz-Valderrama J.R."/>
            <person name="Kijpornyongpan T."/>
            <person name="Phillips-Mora W."/>
        </authorList>
    </citation>
    <scope>NUCLEOTIDE SEQUENCE [LARGE SCALE GENOMIC DNA]</scope>
    <source>
        <strain evidence="3 4">MCA 2952</strain>
    </source>
</reference>
<keyword evidence="1" id="KW-0812">Transmembrane</keyword>
<name>A0A0W0FXL0_MONRR</name>
<feature type="transmembrane region" description="Helical" evidence="1">
    <location>
        <begin position="227"/>
        <end position="252"/>
    </location>
</feature>
<organism evidence="3 4">
    <name type="scientific">Moniliophthora roreri</name>
    <name type="common">Frosty pod rot fungus</name>
    <name type="synonym">Monilia roreri</name>
    <dbReference type="NCBI Taxonomy" id="221103"/>
    <lineage>
        <taxon>Eukaryota</taxon>
        <taxon>Fungi</taxon>
        <taxon>Dikarya</taxon>
        <taxon>Basidiomycota</taxon>
        <taxon>Agaricomycotina</taxon>
        <taxon>Agaricomycetes</taxon>
        <taxon>Agaricomycetidae</taxon>
        <taxon>Agaricales</taxon>
        <taxon>Marasmiineae</taxon>
        <taxon>Marasmiaceae</taxon>
        <taxon>Moniliophthora</taxon>
    </lineage>
</organism>
<dbReference type="AlphaFoldDB" id="A0A0W0FXL0"/>
<evidence type="ECO:0000259" key="2">
    <source>
        <dbReference type="Pfam" id="PF20151"/>
    </source>
</evidence>
<accession>A0A0W0FXL0</accession>
<gene>
    <name evidence="3" type="ORF">WG66_6517</name>
</gene>
<proteinExistence type="predicted"/>
<evidence type="ECO:0000313" key="4">
    <source>
        <dbReference type="Proteomes" id="UP000054988"/>
    </source>
</evidence>
<feature type="domain" description="DUF6533" evidence="2">
    <location>
        <begin position="23"/>
        <end position="61"/>
    </location>
</feature>
<feature type="transmembrane region" description="Helical" evidence="1">
    <location>
        <begin position="112"/>
        <end position="133"/>
    </location>
</feature>
<sequence length="294" mass="33617">MNYNDKLRTERDIRMSDYWCLFGVTLLYWDHILTFPAEVKYLWKRPRAISGYMFFLNRYFTALTNIVVIISRLGPKSLLESSRYRRQFPLGSPHDLAEVILSCLPLQKIRDIVVVVAQVIVLLIMTMRIYALYECNKRLLWILLCILMLGLAGCAFSLFYKTGEPVFETRCHTPRDERQAAQAVVAWEAAFFYDALIFSLAMYKAYQTKKQLGMRLPLMTIIIRDGSLYFGAMSLASLANILTFYLAGVTVYESQSVTSCEQPLGYVGLQANATSARDGGYWNIPLLNLGRPGD</sequence>
<evidence type="ECO:0000256" key="1">
    <source>
        <dbReference type="SAM" id="Phobius"/>
    </source>
</evidence>
<keyword evidence="1" id="KW-0472">Membrane</keyword>
<feature type="transmembrane region" description="Helical" evidence="1">
    <location>
        <begin position="140"/>
        <end position="160"/>
    </location>
</feature>
<comment type="caution">
    <text evidence="3">The sequence shown here is derived from an EMBL/GenBank/DDBJ whole genome shotgun (WGS) entry which is preliminary data.</text>
</comment>